<evidence type="ECO:0000256" key="1">
    <source>
        <dbReference type="SAM" id="MobiDB-lite"/>
    </source>
</evidence>
<feature type="region of interest" description="Disordered" evidence="1">
    <location>
        <begin position="1"/>
        <end position="63"/>
    </location>
</feature>
<evidence type="ECO:0000313" key="4">
    <source>
        <dbReference type="Proteomes" id="UP000183760"/>
    </source>
</evidence>
<dbReference type="EMBL" id="BJXR01000027">
    <property type="protein sequence ID" value="GEN08278.1"/>
    <property type="molecule type" value="Genomic_DNA"/>
</dbReference>
<accession>A0A511T4M3</accession>
<dbReference type="RefSeq" id="WP_074956211.1">
    <property type="nucleotide sequence ID" value="NZ_BJXR01000027.1"/>
</dbReference>
<protein>
    <submittedName>
        <fullName evidence="2">Uncharacterized protein</fullName>
    </submittedName>
</protein>
<proteinExistence type="predicted"/>
<sequence length="63" mass="6593">MMGRMNEAKSSEQITPMAMLPEVHHPTPGPSSDVGLDGDGEVPVPPPPSKPDVRDPPPDGPRG</sequence>
<feature type="compositionally biased region" description="Basic and acidic residues" evidence="1">
    <location>
        <begin position="51"/>
        <end position="63"/>
    </location>
</feature>
<gene>
    <name evidence="2" type="ORF">MFU01_33150</name>
    <name evidence="3" type="ORF">SAMN05443572_106296</name>
</gene>
<dbReference type="AlphaFoldDB" id="A0A511T4M3"/>
<feature type="compositionally biased region" description="Basic and acidic residues" evidence="1">
    <location>
        <begin position="1"/>
        <end position="10"/>
    </location>
</feature>
<reference evidence="3 4" key="1">
    <citation type="submission" date="2016-10" db="EMBL/GenBank/DDBJ databases">
        <authorList>
            <person name="Varghese N."/>
            <person name="Submissions S."/>
        </authorList>
    </citation>
    <scope>NUCLEOTIDE SEQUENCE [LARGE SCALE GENOMIC DNA]</scope>
    <source>
        <strain evidence="3 4">DSM 16525</strain>
    </source>
</reference>
<dbReference type="EMBL" id="FOIB01000006">
    <property type="protein sequence ID" value="SEU21583.1"/>
    <property type="molecule type" value="Genomic_DNA"/>
</dbReference>
<reference evidence="2 5" key="2">
    <citation type="submission" date="2019-07" db="EMBL/GenBank/DDBJ databases">
        <title>Whole genome shotgun sequence of Myxococcus fulvus NBRC 100333.</title>
        <authorList>
            <person name="Hosoyama A."/>
            <person name="Uohara A."/>
            <person name="Ohji S."/>
            <person name="Ichikawa N."/>
        </authorList>
    </citation>
    <scope>NUCLEOTIDE SEQUENCE [LARGE SCALE GENOMIC DNA]</scope>
    <source>
        <strain evidence="2 5">NBRC 100333</strain>
    </source>
</reference>
<dbReference type="Proteomes" id="UP000183760">
    <property type="component" value="Unassembled WGS sequence"/>
</dbReference>
<evidence type="ECO:0000313" key="3">
    <source>
        <dbReference type="EMBL" id="SEU21583.1"/>
    </source>
</evidence>
<evidence type="ECO:0000313" key="5">
    <source>
        <dbReference type="Proteomes" id="UP000321514"/>
    </source>
</evidence>
<dbReference type="Proteomes" id="UP000321514">
    <property type="component" value="Unassembled WGS sequence"/>
</dbReference>
<keyword evidence="4" id="KW-1185">Reference proteome</keyword>
<comment type="caution">
    <text evidence="2">The sequence shown here is derived from an EMBL/GenBank/DDBJ whole genome shotgun (WGS) entry which is preliminary data.</text>
</comment>
<evidence type="ECO:0000313" key="2">
    <source>
        <dbReference type="EMBL" id="GEN08278.1"/>
    </source>
</evidence>
<name>A0A511T4M3_MYXFU</name>
<organism evidence="2 5">
    <name type="scientific">Myxococcus fulvus</name>
    <dbReference type="NCBI Taxonomy" id="33"/>
    <lineage>
        <taxon>Bacteria</taxon>
        <taxon>Pseudomonadati</taxon>
        <taxon>Myxococcota</taxon>
        <taxon>Myxococcia</taxon>
        <taxon>Myxococcales</taxon>
        <taxon>Cystobacterineae</taxon>
        <taxon>Myxococcaceae</taxon>
        <taxon>Myxococcus</taxon>
    </lineage>
</organism>